<accession>A0A0C1TK01</accession>
<dbReference type="GO" id="GO:0005829">
    <property type="term" value="C:cytosol"/>
    <property type="evidence" value="ECO:0007669"/>
    <property type="project" value="TreeGrafter"/>
</dbReference>
<dbReference type="RefSeq" id="WP_039642621.1">
    <property type="nucleotide sequence ID" value="NZ_JXBL01000001.1"/>
</dbReference>
<organism evidence="4 5">
    <name type="scientific">Geobacter soli</name>
    <dbReference type="NCBI Taxonomy" id="1510391"/>
    <lineage>
        <taxon>Bacteria</taxon>
        <taxon>Pseudomonadati</taxon>
        <taxon>Thermodesulfobacteriota</taxon>
        <taxon>Desulfuromonadia</taxon>
        <taxon>Geobacterales</taxon>
        <taxon>Geobacteraceae</taxon>
        <taxon>Geobacter</taxon>
    </lineage>
</organism>
<evidence type="ECO:0000313" key="5">
    <source>
        <dbReference type="Proteomes" id="UP000031433"/>
    </source>
</evidence>
<dbReference type="GO" id="GO:0006744">
    <property type="term" value="P:ubiquinone biosynthetic process"/>
    <property type="evidence" value="ECO:0007669"/>
    <property type="project" value="TreeGrafter"/>
</dbReference>
<feature type="domain" description="3-octaprenyl-4-hydroxybenzoate carboxy-lyase-like C-terminal" evidence="3">
    <location>
        <begin position="321"/>
        <end position="439"/>
    </location>
</feature>
<dbReference type="SUPFAM" id="SSF143968">
    <property type="entry name" value="UbiD C-terminal domain-like"/>
    <property type="match status" value="1"/>
</dbReference>
<dbReference type="Proteomes" id="UP000031433">
    <property type="component" value="Unassembled WGS sequence"/>
</dbReference>
<feature type="domain" description="3-octaprenyl-4-hydroxybenzoate carboxy-lyase-like Rift-related" evidence="1">
    <location>
        <begin position="122"/>
        <end position="316"/>
    </location>
</feature>
<dbReference type="AlphaFoldDB" id="A0A0C1TK01"/>
<proteinExistence type="predicted"/>
<dbReference type="GO" id="GO:0008694">
    <property type="term" value="F:4-hydroxy-3-polyprenylbenzoate decarboxylase activity"/>
    <property type="evidence" value="ECO:0007669"/>
    <property type="project" value="TreeGrafter"/>
</dbReference>
<sequence length="471" mass="51249">MVNGDLHDFLAELERLGDLHRVAAEVDPVLEVAAITDRVSKLPNGGKGLLFERVKGSRFPLVTNVFGSAGRVAAALGAATLDDLTARMDGLLAAVPPAKTASPLEAMASLAEMRRFAPLIVEKASCQEVVEAPDLLRYPFPHSWPGDGGRFITLPLVVTRDPETNTPNCGMYRVRVVDGASAGIRWYAGKGGELHCRRHQERGERMPVAVAIGGDPAALLAAILPLPEGFDEMLFAGFLRGRPLELARCRTSDLLVPAGAELVLEGYVEPGETVMDGAFGNHTGFYAPAAPVPLMRLTCITRRTDCICPATVVGRPPMEDCYLAKAAERLLLPVLRMRWPEIVDINYPLEWIFNGGAVLSLRECSSSRVRQIVTELWSSGLAGPGRLLVAVDEGTRVDDPAEVAWRVMNAVDWRTDLIIAERDAPAAWPGLGSRLAIDATRSAARRYGAEELVPDRETARRVDSRWREYGF</sequence>
<evidence type="ECO:0000259" key="3">
    <source>
        <dbReference type="Pfam" id="PF20696"/>
    </source>
</evidence>
<evidence type="ECO:0000259" key="2">
    <source>
        <dbReference type="Pfam" id="PF20695"/>
    </source>
</evidence>
<evidence type="ECO:0000259" key="1">
    <source>
        <dbReference type="Pfam" id="PF01977"/>
    </source>
</evidence>
<dbReference type="EMBL" id="JXBL01000001">
    <property type="protein sequence ID" value="KIE41139.1"/>
    <property type="molecule type" value="Genomic_DNA"/>
</dbReference>
<dbReference type="Gene3D" id="3.40.1670.10">
    <property type="entry name" value="UbiD C-terminal domain-like"/>
    <property type="match status" value="1"/>
</dbReference>
<comment type="caution">
    <text evidence="4">The sequence shown here is derived from an EMBL/GenBank/DDBJ whole genome shotgun (WGS) entry which is preliminary data.</text>
</comment>
<reference evidence="4 5" key="1">
    <citation type="submission" date="2015-01" db="EMBL/GenBank/DDBJ databases">
        <title>Genome sequence of the anaerobic bacterium Geobacter soli GSS01, a dissimilatory Fe(III) reducer from soil.</title>
        <authorList>
            <person name="Yang G."/>
            <person name="Zhou S."/>
        </authorList>
    </citation>
    <scope>NUCLEOTIDE SEQUENCE [LARGE SCALE GENOMIC DNA]</scope>
    <source>
        <strain evidence="4 5">GSS01</strain>
    </source>
</reference>
<dbReference type="SUPFAM" id="SSF50475">
    <property type="entry name" value="FMN-binding split barrel"/>
    <property type="match status" value="1"/>
</dbReference>
<protein>
    <recommendedName>
        <fullName evidence="6">3-octaprenyl-4-hydroxybenzoate carboxy-lyase</fullName>
    </recommendedName>
</protein>
<dbReference type="PANTHER" id="PTHR30108:SF17">
    <property type="entry name" value="FERULIC ACID DECARBOXYLASE 1"/>
    <property type="match status" value="1"/>
</dbReference>
<evidence type="ECO:0000313" key="4">
    <source>
        <dbReference type="EMBL" id="KIE41139.1"/>
    </source>
</evidence>
<dbReference type="Pfam" id="PF20695">
    <property type="entry name" value="UbiD_N"/>
    <property type="match status" value="1"/>
</dbReference>
<evidence type="ECO:0008006" key="6">
    <source>
        <dbReference type="Google" id="ProtNLM"/>
    </source>
</evidence>
<dbReference type="Pfam" id="PF01977">
    <property type="entry name" value="UbiD"/>
    <property type="match status" value="1"/>
</dbReference>
<name>A0A0C1TK01_9BACT</name>
<dbReference type="InterPro" id="IPR049383">
    <property type="entry name" value="UbiD-like_N"/>
</dbReference>
<dbReference type="PANTHER" id="PTHR30108">
    <property type="entry name" value="3-OCTAPRENYL-4-HYDROXYBENZOATE CARBOXY-LYASE-RELATED"/>
    <property type="match status" value="1"/>
</dbReference>
<keyword evidence="5" id="KW-1185">Reference proteome</keyword>
<dbReference type="NCBIfam" id="TIGR00148">
    <property type="entry name" value="UbiD family decarboxylase"/>
    <property type="match status" value="1"/>
</dbReference>
<feature type="domain" description="3-octaprenyl-4-hydroxybenzoate carboxy-lyase-like N-terminal" evidence="2">
    <location>
        <begin position="10"/>
        <end position="86"/>
    </location>
</feature>
<dbReference type="Pfam" id="PF20696">
    <property type="entry name" value="UbiD_C"/>
    <property type="match status" value="1"/>
</dbReference>
<dbReference type="InterPro" id="IPR049381">
    <property type="entry name" value="UbiD-like_C"/>
</dbReference>
<gene>
    <name evidence="4" type="ORF">SE37_00055</name>
</gene>
<dbReference type="InterPro" id="IPR048304">
    <property type="entry name" value="UbiD_Rift_dom"/>
</dbReference>
<dbReference type="InterPro" id="IPR002830">
    <property type="entry name" value="UbiD"/>
</dbReference>